<protein>
    <submittedName>
        <fullName evidence="2">Mor transcription activator family protein</fullName>
    </submittedName>
</protein>
<organism evidence="2 3">
    <name type="scientific">Comamonas terrae</name>
    <dbReference type="NCBI Taxonomy" id="673548"/>
    <lineage>
        <taxon>Bacteria</taxon>
        <taxon>Pseudomonadati</taxon>
        <taxon>Pseudomonadota</taxon>
        <taxon>Betaproteobacteria</taxon>
        <taxon>Burkholderiales</taxon>
        <taxon>Comamonadaceae</taxon>
        <taxon>Comamonas</taxon>
    </lineage>
</organism>
<dbReference type="InterPro" id="IPR014875">
    <property type="entry name" value="Mor_transcription_activator"/>
</dbReference>
<dbReference type="InterPro" id="IPR009057">
    <property type="entry name" value="Homeodomain-like_sf"/>
</dbReference>
<sequence length="114" mass="12837">MNNNDQAMTGIIEAVERRAPDADCVPDLVDRMFDYLVELLPEIRHSNESLERVQAALRKEFAGQEVYIPARSSVGKAEERKAVLRLWNGRNATTVARTLGISRATVYRHLKQAG</sequence>
<name>A0ABW5UPX1_9BURK</name>
<feature type="domain" description="Mor transcription activator" evidence="1">
    <location>
        <begin position="46"/>
        <end position="111"/>
    </location>
</feature>
<dbReference type="Gene3D" id="1.10.10.60">
    <property type="entry name" value="Homeodomain-like"/>
    <property type="match status" value="1"/>
</dbReference>
<dbReference type="Proteomes" id="UP001597463">
    <property type="component" value="Unassembled WGS sequence"/>
</dbReference>
<dbReference type="EMBL" id="JBHUMV010000007">
    <property type="protein sequence ID" value="MFD2755681.1"/>
    <property type="molecule type" value="Genomic_DNA"/>
</dbReference>
<gene>
    <name evidence="2" type="ORF">ACFSW6_16525</name>
</gene>
<dbReference type="SUPFAM" id="SSF46689">
    <property type="entry name" value="Homeodomain-like"/>
    <property type="match status" value="1"/>
</dbReference>
<proteinExistence type="predicted"/>
<reference evidence="3" key="1">
    <citation type="journal article" date="2019" name="Int. J. Syst. Evol. Microbiol.">
        <title>The Global Catalogue of Microorganisms (GCM) 10K type strain sequencing project: providing services to taxonomists for standard genome sequencing and annotation.</title>
        <authorList>
            <consortium name="The Broad Institute Genomics Platform"/>
            <consortium name="The Broad Institute Genome Sequencing Center for Infectious Disease"/>
            <person name="Wu L."/>
            <person name="Ma J."/>
        </authorList>
    </citation>
    <scope>NUCLEOTIDE SEQUENCE [LARGE SCALE GENOMIC DNA]</scope>
    <source>
        <strain evidence="3">TISTR 1906</strain>
    </source>
</reference>
<evidence type="ECO:0000313" key="3">
    <source>
        <dbReference type="Proteomes" id="UP001597463"/>
    </source>
</evidence>
<accession>A0ABW5UPX1</accession>
<dbReference type="RefSeq" id="WP_066482150.1">
    <property type="nucleotide sequence ID" value="NZ_BCNT01000017.1"/>
</dbReference>
<evidence type="ECO:0000313" key="2">
    <source>
        <dbReference type="EMBL" id="MFD2755681.1"/>
    </source>
</evidence>
<comment type="caution">
    <text evidence="2">The sequence shown here is derived from an EMBL/GenBank/DDBJ whole genome shotgun (WGS) entry which is preliminary data.</text>
</comment>
<keyword evidence="3" id="KW-1185">Reference proteome</keyword>
<evidence type="ECO:0000259" key="1">
    <source>
        <dbReference type="Pfam" id="PF08765"/>
    </source>
</evidence>
<dbReference type="Pfam" id="PF08765">
    <property type="entry name" value="Mor"/>
    <property type="match status" value="1"/>
</dbReference>